<comment type="caution">
    <text evidence="1">The sequence shown here is derived from an EMBL/GenBank/DDBJ whole genome shotgun (WGS) entry which is preliminary data.</text>
</comment>
<protein>
    <submittedName>
        <fullName evidence="1">Uncharacterized protein</fullName>
    </submittedName>
</protein>
<sequence length="133" mass="15223">MIVKIAVKSAAKRRNIEYRDYELTAVKNLLELIGALVDCEIDRYEQDELKVLSQADIDTMLEQGKVTFGFKYREDVVIDRSEAKRTAIEAFNDGLFVVFINDKQIEDTNTVLSLQNNDVIVLVRLTMLAGRCF</sequence>
<dbReference type="RefSeq" id="WP_183862580.1">
    <property type="nucleotide sequence ID" value="NZ_JACHFH010000032.1"/>
</dbReference>
<dbReference type="Proteomes" id="UP000559117">
    <property type="component" value="Unassembled WGS sequence"/>
</dbReference>
<accession>A0A840UXE6</accession>
<keyword evidence="2" id="KW-1185">Reference proteome</keyword>
<evidence type="ECO:0000313" key="1">
    <source>
        <dbReference type="EMBL" id="MBB5337065.1"/>
    </source>
</evidence>
<dbReference type="AlphaFoldDB" id="A0A840UXE6"/>
<evidence type="ECO:0000313" key="2">
    <source>
        <dbReference type="Proteomes" id="UP000559117"/>
    </source>
</evidence>
<dbReference type="EMBL" id="JACHFH010000032">
    <property type="protein sequence ID" value="MBB5337065.1"/>
    <property type="molecule type" value="Genomic_DNA"/>
</dbReference>
<name>A0A840UXE6_9FIRM</name>
<gene>
    <name evidence="1" type="ORF">HNR32_002222</name>
</gene>
<reference evidence="1 2" key="1">
    <citation type="submission" date="2020-08" db="EMBL/GenBank/DDBJ databases">
        <title>Genomic Encyclopedia of Type Strains, Phase IV (KMG-IV): sequencing the most valuable type-strain genomes for metagenomic binning, comparative biology and taxonomic classification.</title>
        <authorList>
            <person name="Goeker M."/>
        </authorList>
    </citation>
    <scope>NUCLEOTIDE SEQUENCE [LARGE SCALE GENOMIC DNA]</scope>
    <source>
        <strain evidence="1 2">DSM 24661</strain>
    </source>
</reference>
<organism evidence="1 2">
    <name type="scientific">Pectinatus brassicae</name>
    <dbReference type="NCBI Taxonomy" id="862415"/>
    <lineage>
        <taxon>Bacteria</taxon>
        <taxon>Bacillati</taxon>
        <taxon>Bacillota</taxon>
        <taxon>Negativicutes</taxon>
        <taxon>Selenomonadales</taxon>
        <taxon>Selenomonadaceae</taxon>
        <taxon>Pectinatus</taxon>
    </lineage>
</organism>
<proteinExistence type="predicted"/>